<dbReference type="Ensembl" id="ENSPMET00000014848.1">
    <property type="protein sequence ID" value="ENSPMEP00000021595.1"/>
    <property type="gene ID" value="ENSPMEG00000001911.1"/>
</dbReference>
<comment type="subcellular location">
    <subcellularLocation>
        <location evidence="1">Cell projection</location>
    </subcellularLocation>
</comment>
<organism evidence="5 6">
    <name type="scientific">Poecilia mexicana</name>
    <dbReference type="NCBI Taxonomy" id="48701"/>
    <lineage>
        <taxon>Eukaryota</taxon>
        <taxon>Metazoa</taxon>
        <taxon>Chordata</taxon>
        <taxon>Craniata</taxon>
        <taxon>Vertebrata</taxon>
        <taxon>Euteleostomi</taxon>
        <taxon>Actinopterygii</taxon>
        <taxon>Neopterygii</taxon>
        <taxon>Teleostei</taxon>
        <taxon>Neoteleostei</taxon>
        <taxon>Acanthomorphata</taxon>
        <taxon>Ovalentaria</taxon>
        <taxon>Atherinomorphae</taxon>
        <taxon>Cyprinodontiformes</taxon>
        <taxon>Poeciliidae</taxon>
        <taxon>Poeciliinae</taxon>
        <taxon>Poecilia</taxon>
    </lineage>
</organism>
<evidence type="ECO:0000256" key="2">
    <source>
        <dbReference type="ARBA" id="ARBA00022737"/>
    </source>
</evidence>
<dbReference type="Pfam" id="PF00595">
    <property type="entry name" value="PDZ"/>
    <property type="match status" value="1"/>
</dbReference>
<reference evidence="5" key="1">
    <citation type="submission" date="2025-08" db="UniProtKB">
        <authorList>
            <consortium name="Ensembl"/>
        </authorList>
    </citation>
    <scope>IDENTIFICATION</scope>
</reference>
<feature type="domain" description="PDZ" evidence="4">
    <location>
        <begin position="18"/>
        <end position="86"/>
    </location>
</feature>
<evidence type="ECO:0000256" key="1">
    <source>
        <dbReference type="ARBA" id="ARBA00004316"/>
    </source>
</evidence>
<proteinExistence type="predicted"/>
<keyword evidence="6" id="KW-1185">Reference proteome</keyword>
<keyword evidence="3" id="KW-0966">Cell projection</keyword>
<dbReference type="GO" id="GO:0007605">
    <property type="term" value="P:sensory perception of sound"/>
    <property type="evidence" value="ECO:0007669"/>
    <property type="project" value="TreeGrafter"/>
</dbReference>
<dbReference type="Gene3D" id="2.30.42.10">
    <property type="match status" value="1"/>
</dbReference>
<dbReference type="InterPro" id="IPR036034">
    <property type="entry name" value="PDZ_sf"/>
</dbReference>
<dbReference type="InterPro" id="IPR001478">
    <property type="entry name" value="PDZ"/>
</dbReference>
<dbReference type="GO" id="GO:0002142">
    <property type="term" value="C:stereocilia ankle link complex"/>
    <property type="evidence" value="ECO:0007669"/>
    <property type="project" value="TreeGrafter"/>
</dbReference>
<dbReference type="PROSITE" id="PS50106">
    <property type="entry name" value="PDZ"/>
    <property type="match status" value="1"/>
</dbReference>
<evidence type="ECO:0000256" key="3">
    <source>
        <dbReference type="ARBA" id="ARBA00023273"/>
    </source>
</evidence>
<dbReference type="InterPro" id="IPR051844">
    <property type="entry name" value="USH2_Complex_Protein"/>
</dbReference>
<sequence length="132" mass="14540">MRLTYFRGYTGLFGEVRQVTLTRSRSHEGLGFSIRGGSEHGVGIYVSLVEPGSSAQREGLRVGDQIVAANDSVFDSVSHTEAVKRLGQNTKQGDRPCLLCRGNIDQHIFTSGKNWNKESRRFVNVVSPSKAN</sequence>
<dbReference type="GO" id="GO:0032426">
    <property type="term" value="C:stereocilium tip"/>
    <property type="evidence" value="ECO:0007669"/>
    <property type="project" value="TreeGrafter"/>
</dbReference>
<accession>A0A3B3Y3A6</accession>
<dbReference type="Proteomes" id="UP000261480">
    <property type="component" value="Unplaced"/>
</dbReference>
<dbReference type="GO" id="GO:0005886">
    <property type="term" value="C:plasma membrane"/>
    <property type="evidence" value="ECO:0007669"/>
    <property type="project" value="TreeGrafter"/>
</dbReference>
<reference evidence="5" key="2">
    <citation type="submission" date="2025-09" db="UniProtKB">
        <authorList>
            <consortium name="Ensembl"/>
        </authorList>
    </citation>
    <scope>IDENTIFICATION</scope>
</reference>
<keyword evidence="2" id="KW-0677">Repeat</keyword>
<protein>
    <recommendedName>
        <fullName evidence="4">PDZ domain-containing protein</fullName>
    </recommendedName>
</protein>
<evidence type="ECO:0000259" key="4">
    <source>
        <dbReference type="PROSITE" id="PS50106"/>
    </source>
</evidence>
<dbReference type="SMART" id="SM00228">
    <property type="entry name" value="PDZ"/>
    <property type="match status" value="1"/>
</dbReference>
<dbReference type="PANTHER" id="PTHR23116:SF37">
    <property type="entry name" value="WHIRLIN"/>
    <property type="match status" value="1"/>
</dbReference>
<dbReference type="AlphaFoldDB" id="A0A3B3Y3A6"/>
<dbReference type="GO" id="GO:0060088">
    <property type="term" value="P:auditory receptor cell stereocilium organization"/>
    <property type="evidence" value="ECO:0007669"/>
    <property type="project" value="TreeGrafter"/>
</dbReference>
<dbReference type="STRING" id="48701.ENSPMEP00000021595"/>
<evidence type="ECO:0000313" key="6">
    <source>
        <dbReference type="Proteomes" id="UP000261480"/>
    </source>
</evidence>
<dbReference type="SUPFAM" id="SSF50156">
    <property type="entry name" value="PDZ domain-like"/>
    <property type="match status" value="1"/>
</dbReference>
<evidence type="ECO:0000313" key="5">
    <source>
        <dbReference type="Ensembl" id="ENSPMEP00000021595.1"/>
    </source>
</evidence>
<dbReference type="PANTHER" id="PTHR23116">
    <property type="entry name" value="PDZ DOMAIN CONTAINING WHIRLIN AND HARMONIN-RELATED"/>
    <property type="match status" value="1"/>
</dbReference>
<dbReference type="GO" id="GO:0005929">
    <property type="term" value="C:cilium"/>
    <property type="evidence" value="ECO:0007669"/>
    <property type="project" value="TreeGrafter"/>
</dbReference>
<dbReference type="GO" id="GO:0001917">
    <property type="term" value="C:photoreceptor inner segment"/>
    <property type="evidence" value="ECO:0007669"/>
    <property type="project" value="TreeGrafter"/>
</dbReference>
<name>A0A3B3Y3A6_9TELE</name>